<dbReference type="Proteomes" id="UP000266906">
    <property type="component" value="Unassembled WGS sequence"/>
</dbReference>
<accession>A0A3N4RZS1</accession>
<evidence type="ECO:0000313" key="2">
    <source>
        <dbReference type="EMBL" id="RPE29584.1"/>
    </source>
</evidence>
<dbReference type="AlphaFoldDB" id="A0A3N4RZS1"/>
<gene>
    <name evidence="2" type="ORF">EDD38_6742</name>
</gene>
<feature type="region of interest" description="Disordered" evidence="1">
    <location>
        <begin position="205"/>
        <end position="224"/>
    </location>
</feature>
<comment type="caution">
    <text evidence="2">The sequence shown here is derived from an EMBL/GenBank/DDBJ whole genome shotgun (WGS) entry which is preliminary data.</text>
</comment>
<reference evidence="2 3" key="1">
    <citation type="submission" date="2018-11" db="EMBL/GenBank/DDBJ databases">
        <title>Sequencing the genomes of 1000 actinobacteria strains.</title>
        <authorList>
            <person name="Klenk H.-P."/>
        </authorList>
    </citation>
    <scope>NUCLEOTIDE SEQUENCE [LARGE SCALE GENOMIC DNA]</scope>
    <source>
        <strain evidence="2 3">DSM 44781</strain>
    </source>
</reference>
<proteinExistence type="predicted"/>
<keyword evidence="3" id="KW-1185">Reference proteome</keyword>
<protein>
    <submittedName>
        <fullName evidence="2">Uncharacterized protein</fullName>
    </submittedName>
</protein>
<sequence>MGDFGHCQPCPAARVAVPLTDPAELRQGQFPARRGGLGRSVLMRLRQLRDLHERHCGLHERHCGLDFPSRHVAAPRGPGPGRLGHVVRGARARFVPSIRTPKNEAHRSEDAAHGGGRLGRSRDGDLIDLQFHLDHVAAGVEELGHAATSARSTRMPLSKRAPERTGATAGLPGAPRPGPATVPSRRRRRRVRDRAGRVTVAGYSPAAEPRNCSRPVVSSTRRSFARGGRSRAAHRWLRGHRWSCSWGPAAARDRRQGCPAAVAGRSGRGRLAHCSALPCGWGSVKRCGAGPGPDYGSAVPVEFPEGEVAAQAASIIWKISSTAACGSAASRASE</sequence>
<feature type="region of interest" description="Disordered" evidence="1">
    <location>
        <begin position="147"/>
        <end position="194"/>
    </location>
</feature>
<dbReference type="EMBL" id="RKQG01000002">
    <property type="protein sequence ID" value="RPE29584.1"/>
    <property type="molecule type" value="Genomic_DNA"/>
</dbReference>
<feature type="compositionally biased region" description="Low complexity" evidence="1">
    <location>
        <begin position="164"/>
        <end position="173"/>
    </location>
</feature>
<evidence type="ECO:0000313" key="3">
    <source>
        <dbReference type="Proteomes" id="UP000266906"/>
    </source>
</evidence>
<evidence type="ECO:0000256" key="1">
    <source>
        <dbReference type="SAM" id="MobiDB-lite"/>
    </source>
</evidence>
<name>A0A3N4RZS1_9ACTN</name>
<organism evidence="2 3">
    <name type="scientific">Kitasatospora cineracea</name>
    <dbReference type="NCBI Taxonomy" id="88074"/>
    <lineage>
        <taxon>Bacteria</taxon>
        <taxon>Bacillati</taxon>
        <taxon>Actinomycetota</taxon>
        <taxon>Actinomycetes</taxon>
        <taxon>Kitasatosporales</taxon>
        <taxon>Streptomycetaceae</taxon>
        <taxon>Kitasatospora</taxon>
    </lineage>
</organism>